<gene>
    <name evidence="1" type="ORF">DAPPUDRAFT_323272</name>
</gene>
<dbReference type="HOGENOM" id="CLU_155435_0_0_1"/>
<sequence>MPLCEPSKHVGTLLADPWGGQKGECVSFVKVCTGDHRQTALWGMGEQVKGNSNLVPGTAIATFGPDGKYAGGHAAVYMGQDQNGIQVMDQWAERPGRTAHPVAPRTIRWDGETPSNNGSLFHVIN</sequence>
<protein>
    <recommendedName>
        <fullName evidence="3">Peptidase C51 domain-containing protein</fullName>
    </recommendedName>
</protein>
<reference evidence="1 2" key="1">
    <citation type="journal article" date="2011" name="Science">
        <title>The ecoresponsive genome of Daphnia pulex.</title>
        <authorList>
            <person name="Colbourne J.K."/>
            <person name="Pfrender M.E."/>
            <person name="Gilbert D."/>
            <person name="Thomas W.K."/>
            <person name="Tucker A."/>
            <person name="Oakley T.H."/>
            <person name="Tokishita S."/>
            <person name="Aerts A."/>
            <person name="Arnold G.J."/>
            <person name="Basu M.K."/>
            <person name="Bauer D.J."/>
            <person name="Caceres C.E."/>
            <person name="Carmel L."/>
            <person name="Casola C."/>
            <person name="Choi J.H."/>
            <person name="Detter J.C."/>
            <person name="Dong Q."/>
            <person name="Dusheyko S."/>
            <person name="Eads B.D."/>
            <person name="Frohlich T."/>
            <person name="Geiler-Samerotte K.A."/>
            <person name="Gerlach D."/>
            <person name="Hatcher P."/>
            <person name="Jogdeo S."/>
            <person name="Krijgsveld J."/>
            <person name="Kriventseva E.V."/>
            <person name="Kultz D."/>
            <person name="Laforsch C."/>
            <person name="Lindquist E."/>
            <person name="Lopez J."/>
            <person name="Manak J.R."/>
            <person name="Muller J."/>
            <person name="Pangilinan J."/>
            <person name="Patwardhan R.P."/>
            <person name="Pitluck S."/>
            <person name="Pritham E.J."/>
            <person name="Rechtsteiner A."/>
            <person name="Rho M."/>
            <person name="Rogozin I.B."/>
            <person name="Sakarya O."/>
            <person name="Salamov A."/>
            <person name="Schaack S."/>
            <person name="Shapiro H."/>
            <person name="Shiga Y."/>
            <person name="Skalitzky C."/>
            <person name="Smith Z."/>
            <person name="Souvorov A."/>
            <person name="Sung W."/>
            <person name="Tang Z."/>
            <person name="Tsuchiya D."/>
            <person name="Tu H."/>
            <person name="Vos H."/>
            <person name="Wang M."/>
            <person name="Wolf Y.I."/>
            <person name="Yamagata H."/>
            <person name="Yamada T."/>
            <person name="Ye Y."/>
            <person name="Shaw J.R."/>
            <person name="Andrews J."/>
            <person name="Crease T.J."/>
            <person name="Tang H."/>
            <person name="Lucas S.M."/>
            <person name="Robertson H.M."/>
            <person name="Bork P."/>
            <person name="Koonin E.V."/>
            <person name="Zdobnov E.M."/>
            <person name="Grigoriev I.V."/>
            <person name="Lynch M."/>
            <person name="Boore J.L."/>
        </authorList>
    </citation>
    <scope>NUCLEOTIDE SEQUENCE [LARGE SCALE GENOMIC DNA]</scope>
</reference>
<organism evidence="1 2">
    <name type="scientific">Daphnia pulex</name>
    <name type="common">Water flea</name>
    <dbReference type="NCBI Taxonomy" id="6669"/>
    <lineage>
        <taxon>Eukaryota</taxon>
        <taxon>Metazoa</taxon>
        <taxon>Ecdysozoa</taxon>
        <taxon>Arthropoda</taxon>
        <taxon>Crustacea</taxon>
        <taxon>Branchiopoda</taxon>
        <taxon>Diplostraca</taxon>
        <taxon>Cladocera</taxon>
        <taxon>Anomopoda</taxon>
        <taxon>Daphniidae</taxon>
        <taxon>Daphnia</taxon>
    </lineage>
</organism>
<dbReference type="Proteomes" id="UP000000305">
    <property type="component" value="Unassembled WGS sequence"/>
</dbReference>
<dbReference type="OMA" id="NEAILCH"/>
<dbReference type="OrthoDB" id="6478758at2759"/>
<evidence type="ECO:0008006" key="3">
    <source>
        <dbReference type="Google" id="ProtNLM"/>
    </source>
</evidence>
<evidence type="ECO:0000313" key="1">
    <source>
        <dbReference type="EMBL" id="EFX75584.1"/>
    </source>
</evidence>
<dbReference type="KEGG" id="dpx:DAPPUDRAFT_323272"/>
<dbReference type="EMBL" id="GL732574">
    <property type="protein sequence ID" value="EFX75584.1"/>
    <property type="molecule type" value="Genomic_DNA"/>
</dbReference>
<dbReference type="NCBIfam" id="NF033857">
    <property type="entry name" value="BPSL0067_fam"/>
    <property type="match status" value="1"/>
</dbReference>
<dbReference type="InterPro" id="IPR047746">
    <property type="entry name" value="Dae2/Tae2-like"/>
</dbReference>
<keyword evidence="2" id="KW-1185">Reference proteome</keyword>
<accession>E9GYD2</accession>
<dbReference type="AlphaFoldDB" id="E9GYD2"/>
<name>E9GYD2_DAPPU</name>
<dbReference type="InParanoid" id="E9GYD2"/>
<evidence type="ECO:0000313" key="2">
    <source>
        <dbReference type="Proteomes" id="UP000000305"/>
    </source>
</evidence>
<proteinExistence type="predicted"/>